<comment type="caution">
    <text evidence="2">The sequence shown here is derived from an EMBL/GenBank/DDBJ whole genome shotgun (WGS) entry which is preliminary data.</text>
</comment>
<keyword evidence="3" id="KW-1185">Reference proteome</keyword>
<proteinExistence type="predicted"/>
<dbReference type="Proteomes" id="UP000295525">
    <property type="component" value="Unassembled WGS sequence"/>
</dbReference>
<gene>
    <name evidence="2" type="ORF">EDC26_104204</name>
</gene>
<reference evidence="2 3" key="1">
    <citation type="submission" date="2019-03" db="EMBL/GenBank/DDBJ databases">
        <title>Genomic Encyclopedia of Type Strains, Phase IV (KMG-IV): sequencing the most valuable type-strain genomes for metagenomic binning, comparative biology and taxonomic classification.</title>
        <authorList>
            <person name="Goeker M."/>
        </authorList>
    </citation>
    <scope>NUCLEOTIDE SEQUENCE [LARGE SCALE GENOMIC DNA]</scope>
    <source>
        <strain evidence="2 3">DSM 24591</strain>
    </source>
</reference>
<dbReference type="EMBL" id="SMAJ01000004">
    <property type="protein sequence ID" value="TCT09044.1"/>
    <property type="molecule type" value="Genomic_DNA"/>
</dbReference>
<dbReference type="InterPro" id="IPR041459">
    <property type="entry name" value="MPTase-PolyVal"/>
</dbReference>
<dbReference type="AlphaFoldDB" id="A0A4R3M6K6"/>
<organism evidence="2 3">
    <name type="scientific">Paralcaligenes ureilyticus</name>
    <dbReference type="NCBI Taxonomy" id="627131"/>
    <lineage>
        <taxon>Bacteria</taxon>
        <taxon>Pseudomonadati</taxon>
        <taxon>Pseudomonadota</taxon>
        <taxon>Betaproteobacteria</taxon>
        <taxon>Burkholderiales</taxon>
        <taxon>Alcaligenaceae</taxon>
        <taxon>Paralcaligenes</taxon>
    </lineage>
</organism>
<evidence type="ECO:0000259" key="1">
    <source>
        <dbReference type="Pfam" id="PF18818"/>
    </source>
</evidence>
<sequence>MDCHESHKNRTFGRKFGDDAYAIEELVAELGSVFLCASLGFVDSTIEWHASYLDSWIKVLKANGSTVFCAVSAAQKAFDLIQASSELVALAE</sequence>
<feature type="domain" description="Polyvalent protein metallopeptidase" evidence="1">
    <location>
        <begin position="4"/>
        <end position="72"/>
    </location>
</feature>
<evidence type="ECO:0000313" key="2">
    <source>
        <dbReference type="EMBL" id="TCT09044.1"/>
    </source>
</evidence>
<dbReference type="Pfam" id="PF18818">
    <property type="entry name" value="MPTase-PolyVal"/>
    <property type="match status" value="1"/>
</dbReference>
<dbReference type="OrthoDB" id="9792687at2"/>
<accession>A0A4R3M6K6</accession>
<evidence type="ECO:0000313" key="3">
    <source>
        <dbReference type="Proteomes" id="UP000295525"/>
    </source>
</evidence>
<protein>
    <recommendedName>
        <fullName evidence="1">Polyvalent protein metallopeptidase domain-containing protein</fullName>
    </recommendedName>
</protein>
<name>A0A4R3M6K6_9BURK</name>